<dbReference type="RefSeq" id="WP_369208347.1">
    <property type="nucleotide sequence ID" value="NZ_JBFNXQ010000055.1"/>
</dbReference>
<dbReference type="Pfam" id="PF08327">
    <property type="entry name" value="AHSA1"/>
    <property type="match status" value="1"/>
</dbReference>
<gene>
    <name evidence="3" type="ORF">ABQ292_16555</name>
</gene>
<comment type="similarity">
    <text evidence="1">Belongs to the AHA1 family.</text>
</comment>
<accession>A0ABV3XHD2</accession>
<evidence type="ECO:0000313" key="3">
    <source>
        <dbReference type="EMBL" id="MEX5719977.1"/>
    </source>
</evidence>
<keyword evidence="4" id="KW-1185">Reference proteome</keyword>
<dbReference type="InterPro" id="IPR023393">
    <property type="entry name" value="START-like_dom_sf"/>
</dbReference>
<comment type="caution">
    <text evidence="3">The sequence shown here is derived from an EMBL/GenBank/DDBJ whole genome shotgun (WGS) entry which is preliminary data.</text>
</comment>
<evidence type="ECO:0000313" key="4">
    <source>
        <dbReference type="Proteomes" id="UP001560045"/>
    </source>
</evidence>
<proteinExistence type="inferred from homology"/>
<dbReference type="Gene3D" id="3.30.530.20">
    <property type="match status" value="1"/>
</dbReference>
<protein>
    <submittedName>
        <fullName evidence="3">SRPBCC domain-containing protein</fullName>
    </submittedName>
</protein>
<reference evidence="3 4" key="1">
    <citation type="submission" date="2024-06" db="EMBL/GenBank/DDBJ databases">
        <title>Draft genome sequence of Geodermatophilus badlandi, a novel member of the Geodermatophilaceae isolated from badland sedimentary rocks in the Red desert, Wyoming, USA.</title>
        <authorList>
            <person name="Ben Tekaya S."/>
            <person name="Nouioui I."/>
            <person name="Flores G.M."/>
            <person name="Shaal M.N."/>
            <person name="Bredoire F."/>
            <person name="Basile F."/>
            <person name="Van Diepen L."/>
            <person name="Ward N.L."/>
        </authorList>
    </citation>
    <scope>NUCLEOTIDE SEQUENCE [LARGE SCALE GENOMIC DNA]</scope>
    <source>
        <strain evidence="3 4">WL48A</strain>
    </source>
</reference>
<dbReference type="EMBL" id="JBFNXQ010000055">
    <property type="protein sequence ID" value="MEX5719977.1"/>
    <property type="molecule type" value="Genomic_DNA"/>
</dbReference>
<evidence type="ECO:0000259" key="2">
    <source>
        <dbReference type="Pfam" id="PF08327"/>
    </source>
</evidence>
<dbReference type="SUPFAM" id="SSF55961">
    <property type="entry name" value="Bet v1-like"/>
    <property type="match status" value="1"/>
</dbReference>
<dbReference type="InterPro" id="IPR013538">
    <property type="entry name" value="ASHA1/2-like_C"/>
</dbReference>
<dbReference type="CDD" id="cd07814">
    <property type="entry name" value="SRPBCC_CalC_Aha1-like"/>
    <property type="match status" value="1"/>
</dbReference>
<feature type="domain" description="Activator of Hsp90 ATPase homologue 1/2-like C-terminal" evidence="2">
    <location>
        <begin position="22"/>
        <end position="159"/>
    </location>
</feature>
<name>A0ABV3XHD2_9ACTN</name>
<dbReference type="Proteomes" id="UP001560045">
    <property type="component" value="Unassembled WGS sequence"/>
</dbReference>
<evidence type="ECO:0000256" key="1">
    <source>
        <dbReference type="ARBA" id="ARBA00006817"/>
    </source>
</evidence>
<sequence length="163" mass="18036">MTVVDTTQDLDALTLTIVAELAAPPERVWQVWVDPRLLERWWGPPTWPATFTEHDVAVGGRSSYYMTGPDGDRAHGWWRFTALDEPRSLEFEDGFADAAGRPDDGMPVTQARVDLEPNSAGTRMTVRSRFADRAQMEQVLAMGVVEGMTGAMGQIDEVLLTAV</sequence>
<organism evidence="3 4">
    <name type="scientific">Geodermatophilus maliterrae</name>
    <dbReference type="NCBI Taxonomy" id="3162531"/>
    <lineage>
        <taxon>Bacteria</taxon>
        <taxon>Bacillati</taxon>
        <taxon>Actinomycetota</taxon>
        <taxon>Actinomycetes</taxon>
        <taxon>Geodermatophilales</taxon>
        <taxon>Geodermatophilaceae</taxon>
        <taxon>Geodermatophilus</taxon>
    </lineage>
</organism>